<dbReference type="RefSeq" id="WP_046523839.1">
    <property type="nucleotide sequence ID" value="NZ_LAYY01000010.1"/>
</dbReference>
<name>A0A0M2SYI1_9BACI</name>
<dbReference type="PROSITE" id="PS51257">
    <property type="entry name" value="PROKAR_LIPOPROTEIN"/>
    <property type="match status" value="1"/>
</dbReference>
<dbReference type="EMBL" id="LAYY01000010">
    <property type="protein sequence ID" value="KKK38027.1"/>
    <property type="molecule type" value="Genomic_DNA"/>
</dbReference>
<proteinExistence type="predicted"/>
<organism evidence="3 4">
    <name type="scientific">Mesobacillus campisalis</name>
    <dbReference type="NCBI Taxonomy" id="1408103"/>
    <lineage>
        <taxon>Bacteria</taxon>
        <taxon>Bacillati</taxon>
        <taxon>Bacillota</taxon>
        <taxon>Bacilli</taxon>
        <taxon>Bacillales</taxon>
        <taxon>Bacillaceae</taxon>
        <taxon>Mesobacillus</taxon>
    </lineage>
</organism>
<keyword evidence="1" id="KW-0732">Signal</keyword>
<dbReference type="InterPro" id="IPR032693">
    <property type="entry name" value="YtkA-like_dom"/>
</dbReference>
<feature type="signal peptide" evidence="1">
    <location>
        <begin position="1"/>
        <end position="17"/>
    </location>
</feature>
<feature type="domain" description="YtkA-like" evidence="2">
    <location>
        <begin position="24"/>
        <end position="98"/>
    </location>
</feature>
<protein>
    <recommendedName>
        <fullName evidence="2">YtkA-like domain-containing protein</fullName>
    </recommendedName>
</protein>
<comment type="caution">
    <text evidence="3">The sequence shown here is derived from an EMBL/GenBank/DDBJ whole genome shotgun (WGS) entry which is preliminary data.</text>
</comment>
<dbReference type="AlphaFoldDB" id="A0A0M2SYI1"/>
<feature type="chain" id="PRO_5039146392" description="YtkA-like domain-containing protein" evidence="1">
    <location>
        <begin position="18"/>
        <end position="300"/>
    </location>
</feature>
<dbReference type="Pfam" id="PF13115">
    <property type="entry name" value="YtkA"/>
    <property type="match status" value="1"/>
</dbReference>
<evidence type="ECO:0000259" key="2">
    <source>
        <dbReference type="Pfam" id="PF13115"/>
    </source>
</evidence>
<dbReference type="InterPro" id="IPR027304">
    <property type="entry name" value="Trigger_fact/SurA_dom_sf"/>
</dbReference>
<evidence type="ECO:0000256" key="1">
    <source>
        <dbReference type="SAM" id="SignalP"/>
    </source>
</evidence>
<evidence type="ECO:0000313" key="3">
    <source>
        <dbReference type="EMBL" id="KKK38027.1"/>
    </source>
</evidence>
<accession>A0A0M2SYI1</accession>
<keyword evidence="4" id="KW-1185">Reference proteome</keyword>
<gene>
    <name evidence="3" type="ORF">WQ57_11115</name>
</gene>
<dbReference type="Proteomes" id="UP000034166">
    <property type="component" value="Unassembled WGS sequence"/>
</dbReference>
<dbReference type="PATRIC" id="fig|1408103.3.peg.2507"/>
<sequence length="300" mass="34024">MKKWSLLLIMMLALVLAACSGKPDWKAEITKEPVFSSGKESQMVLSVSENSSPVSDLSIKAQLTMVDMDHGSFDAALEEQEDGTYAAKVKLPMAGKWEAVFTLEKDGKQLEQVAEMNVEKADGVAAINGEWITQEDLDFYAFINELHIEMARETDRGKYSGDELEEAMAYWDMQLEMNENQNQLIAQIIRLRAMAMLGSEKGHTASEQEVNDEIAKVRSQYNESSAAKQLIEQYGEEKFWKYQQEQYARIVLTQKVQQDVVELVKQENPKASAQEVQFTAEKKYEELLVSQVDSLKIELL</sequence>
<dbReference type="OrthoDB" id="2475673at2"/>
<evidence type="ECO:0000313" key="4">
    <source>
        <dbReference type="Proteomes" id="UP000034166"/>
    </source>
</evidence>
<reference evidence="3 4" key="1">
    <citation type="submission" date="2015-04" db="EMBL/GenBank/DDBJ databases">
        <title>Taxonomic description and genome sequence of Bacillus campisalis sp. nov., a novel member of the genus Bacillus isolated from solar saltern.</title>
        <authorList>
            <person name="Mathan Kumar R."/>
            <person name="Kaur G."/>
            <person name="Kumar A."/>
            <person name="Singh N.K."/>
            <person name="Kaur N."/>
            <person name="Kumar N."/>
            <person name="Mayilraj S."/>
        </authorList>
    </citation>
    <scope>NUCLEOTIDE SEQUENCE [LARGE SCALE GENOMIC DNA]</scope>
    <source>
        <strain evidence="3 4">SA2-6</strain>
    </source>
</reference>
<dbReference type="SUPFAM" id="SSF109998">
    <property type="entry name" value="Triger factor/SurA peptide-binding domain-like"/>
    <property type="match status" value="1"/>
</dbReference>